<evidence type="ECO:0000313" key="1">
    <source>
        <dbReference type="EMBL" id="UTZ34777.1"/>
    </source>
</evidence>
<dbReference type="RefSeq" id="WP_255905105.1">
    <property type="nucleotide sequence ID" value="NZ_CP050472.1"/>
</dbReference>
<reference evidence="1" key="1">
    <citation type="submission" date="2020-03" db="EMBL/GenBank/DDBJ databases">
        <title>Five strains of Vibrio campbellii isolated from Mariana Trench.</title>
        <authorList>
            <person name="Liang J."/>
            <person name="Zhang X.-H."/>
        </authorList>
    </citation>
    <scope>NUCLEOTIDE SEQUENCE</scope>
    <source>
        <strain evidence="1">LJC013</strain>
        <plasmid evidence="1">unnamed1</plasmid>
    </source>
</reference>
<keyword evidence="2" id="KW-1185">Reference proteome</keyword>
<protein>
    <submittedName>
        <fullName evidence="1">Uncharacterized protein</fullName>
    </submittedName>
</protein>
<evidence type="ECO:0000313" key="2">
    <source>
        <dbReference type="Proteomes" id="UP001059912"/>
    </source>
</evidence>
<dbReference type="EMBL" id="CP050472">
    <property type="protein sequence ID" value="UTZ34777.1"/>
    <property type="molecule type" value="Genomic_DNA"/>
</dbReference>
<sequence length="54" mass="6355">MDKLVALIAELEHTNRDTFQTLDAIVDLKSKDEKLNWIQKTITELVQNKDKRED</sequence>
<organism evidence="1 2">
    <name type="scientific">Vibrio campbellii</name>
    <dbReference type="NCBI Taxonomy" id="680"/>
    <lineage>
        <taxon>Bacteria</taxon>
        <taxon>Pseudomonadati</taxon>
        <taxon>Pseudomonadota</taxon>
        <taxon>Gammaproteobacteria</taxon>
        <taxon>Vibrionales</taxon>
        <taxon>Vibrionaceae</taxon>
        <taxon>Vibrio</taxon>
    </lineage>
</organism>
<dbReference type="Proteomes" id="UP001059912">
    <property type="component" value="Plasmid unnamed1"/>
</dbReference>
<proteinExistence type="predicted"/>
<name>A0ABY5IKG3_9VIBR</name>
<geneLocation type="plasmid" evidence="1 2">
    <name>unnamed1</name>
</geneLocation>
<accession>A0ABY5IKG3</accession>
<keyword evidence="1" id="KW-0614">Plasmid</keyword>
<gene>
    <name evidence="1" type="ORF">HB762_26310</name>
</gene>